<proteinExistence type="predicted"/>
<reference evidence="3 4" key="1">
    <citation type="submission" date="2019-11" db="EMBL/GenBank/DDBJ databases">
        <title>Genome of Strain BIT-d1.</title>
        <authorList>
            <person name="Yang Y."/>
        </authorList>
    </citation>
    <scope>NUCLEOTIDE SEQUENCE [LARGE SCALE GENOMIC DNA]</scope>
    <source>
        <strain evidence="3 4">BIT-d1</strain>
    </source>
</reference>
<dbReference type="InterPro" id="IPR029063">
    <property type="entry name" value="SAM-dependent_MTases_sf"/>
</dbReference>
<evidence type="ECO:0000313" key="4">
    <source>
        <dbReference type="Proteomes" id="UP000438760"/>
    </source>
</evidence>
<dbReference type="GO" id="GO:0032259">
    <property type="term" value="P:methylation"/>
    <property type="evidence" value="ECO:0007669"/>
    <property type="project" value="UniProtKB-KW"/>
</dbReference>
<dbReference type="Proteomes" id="UP000438760">
    <property type="component" value="Unassembled WGS sequence"/>
</dbReference>
<organism evidence="3 4">
    <name type="scientific">Myroides albus</name>
    <dbReference type="NCBI Taxonomy" id="2562892"/>
    <lineage>
        <taxon>Bacteria</taxon>
        <taxon>Pseudomonadati</taxon>
        <taxon>Bacteroidota</taxon>
        <taxon>Flavobacteriia</taxon>
        <taxon>Flavobacteriales</taxon>
        <taxon>Flavobacteriaceae</taxon>
        <taxon>Myroides</taxon>
    </lineage>
</organism>
<evidence type="ECO:0000259" key="2">
    <source>
        <dbReference type="Pfam" id="PF13649"/>
    </source>
</evidence>
<dbReference type="CDD" id="cd02440">
    <property type="entry name" value="AdoMet_MTases"/>
    <property type="match status" value="1"/>
</dbReference>
<sequence length="204" mass="23474">MKEFWDKRYSEATYAYGIEPNAFFSDVIRDIKSKGNILMAAEGEGRNAVYAAKQGWQVTAFDQSQQAKQKALQLAERFSVSIDYTVSDIEELRYTEEQFDALALIYAHFPEERRRAYHRQLATYLKKGGVLLVEAFEKKHTVKQKENPNVGGPGNVAMLYSIAELMQDFEGFDFYILEEKEVELTEGLYHRGNAHVLRIAGRKQ</sequence>
<dbReference type="Gene3D" id="3.40.50.150">
    <property type="entry name" value="Vaccinia Virus protein VP39"/>
    <property type="match status" value="1"/>
</dbReference>
<dbReference type="AlphaFoldDB" id="A0A6I3LL01"/>
<evidence type="ECO:0000313" key="3">
    <source>
        <dbReference type="EMBL" id="MTG97181.1"/>
    </source>
</evidence>
<dbReference type="RefSeq" id="WP_155091235.1">
    <property type="nucleotide sequence ID" value="NZ_WMJX01000004.1"/>
</dbReference>
<protein>
    <submittedName>
        <fullName evidence="3">Methyltransferase domain-containing protein</fullName>
    </submittedName>
</protein>
<gene>
    <name evidence="3" type="ORF">GJV76_03370</name>
</gene>
<dbReference type="SUPFAM" id="SSF53335">
    <property type="entry name" value="S-adenosyl-L-methionine-dependent methyltransferases"/>
    <property type="match status" value="1"/>
</dbReference>
<keyword evidence="1 3" id="KW-0808">Transferase</keyword>
<dbReference type="Pfam" id="PF13649">
    <property type="entry name" value="Methyltransf_25"/>
    <property type="match status" value="1"/>
</dbReference>
<comment type="caution">
    <text evidence="3">The sequence shown here is derived from an EMBL/GenBank/DDBJ whole genome shotgun (WGS) entry which is preliminary data.</text>
</comment>
<keyword evidence="4" id="KW-1185">Reference proteome</keyword>
<accession>A0A6I3LL01</accession>
<dbReference type="InterPro" id="IPR041698">
    <property type="entry name" value="Methyltransf_25"/>
</dbReference>
<dbReference type="OrthoDB" id="9804312at2"/>
<name>A0A6I3LL01_9FLAO</name>
<dbReference type="EMBL" id="WMJX01000004">
    <property type="protein sequence ID" value="MTG97181.1"/>
    <property type="molecule type" value="Genomic_DNA"/>
</dbReference>
<feature type="domain" description="Methyltransferase" evidence="2">
    <location>
        <begin position="37"/>
        <end position="129"/>
    </location>
</feature>
<dbReference type="PANTHER" id="PTHR43861">
    <property type="entry name" value="TRANS-ACONITATE 2-METHYLTRANSFERASE-RELATED"/>
    <property type="match status" value="1"/>
</dbReference>
<keyword evidence="3" id="KW-0489">Methyltransferase</keyword>
<dbReference type="PANTHER" id="PTHR43861:SF3">
    <property type="entry name" value="PUTATIVE (AFU_ORTHOLOGUE AFUA_2G14390)-RELATED"/>
    <property type="match status" value="1"/>
</dbReference>
<dbReference type="GO" id="GO:0008168">
    <property type="term" value="F:methyltransferase activity"/>
    <property type="evidence" value="ECO:0007669"/>
    <property type="project" value="UniProtKB-KW"/>
</dbReference>
<evidence type="ECO:0000256" key="1">
    <source>
        <dbReference type="ARBA" id="ARBA00022679"/>
    </source>
</evidence>